<dbReference type="Pfam" id="PF04542">
    <property type="entry name" value="Sigma70_r2"/>
    <property type="match status" value="1"/>
</dbReference>
<dbReference type="InterPro" id="IPR039425">
    <property type="entry name" value="RNA_pol_sigma-70-like"/>
</dbReference>
<organism evidence="7 8">
    <name type="scientific">Dyella thiooxydans</name>
    <dbReference type="NCBI Taxonomy" id="445710"/>
    <lineage>
        <taxon>Bacteria</taxon>
        <taxon>Pseudomonadati</taxon>
        <taxon>Pseudomonadota</taxon>
        <taxon>Gammaproteobacteria</taxon>
        <taxon>Lysobacterales</taxon>
        <taxon>Rhodanobacteraceae</taxon>
        <taxon>Dyella</taxon>
    </lineage>
</organism>
<dbReference type="GO" id="GO:0016987">
    <property type="term" value="F:sigma factor activity"/>
    <property type="evidence" value="ECO:0007669"/>
    <property type="project" value="UniProtKB-KW"/>
</dbReference>
<dbReference type="GO" id="GO:0006352">
    <property type="term" value="P:DNA-templated transcription initiation"/>
    <property type="evidence" value="ECO:0007669"/>
    <property type="project" value="InterPro"/>
</dbReference>
<dbReference type="Proteomes" id="UP000077255">
    <property type="component" value="Chromosome"/>
</dbReference>
<evidence type="ECO:0000256" key="2">
    <source>
        <dbReference type="ARBA" id="ARBA00023015"/>
    </source>
</evidence>
<dbReference type="SUPFAM" id="SSF88659">
    <property type="entry name" value="Sigma3 and sigma4 domains of RNA polymerase sigma factors"/>
    <property type="match status" value="1"/>
</dbReference>
<evidence type="ECO:0000313" key="8">
    <source>
        <dbReference type="Proteomes" id="UP000077255"/>
    </source>
</evidence>
<evidence type="ECO:0008006" key="9">
    <source>
        <dbReference type="Google" id="ProtNLM"/>
    </source>
</evidence>
<evidence type="ECO:0000259" key="6">
    <source>
        <dbReference type="Pfam" id="PF08281"/>
    </source>
</evidence>
<proteinExistence type="inferred from homology"/>
<dbReference type="InterPro" id="IPR013325">
    <property type="entry name" value="RNA_pol_sigma_r2"/>
</dbReference>
<dbReference type="OrthoDB" id="9780326at2"/>
<reference evidence="7 8" key="1">
    <citation type="submission" date="2016-02" db="EMBL/GenBank/DDBJ databases">
        <title>Complete genome sequencing and analysis of ATSB10, Dyella thiooxydans isolated from rhizosphere soil of sunflower (Helianthus annuus L.).</title>
        <authorList>
            <person name="Lee Y."/>
            <person name="Hwangbo K."/>
            <person name="Chung H."/>
            <person name="Yoo J."/>
            <person name="Kim K.Y."/>
            <person name="Sa T.M."/>
            <person name="Um Y."/>
            <person name="Madhaiyan M."/>
        </authorList>
    </citation>
    <scope>NUCLEOTIDE SEQUENCE [LARGE SCALE GENOMIC DNA]</scope>
    <source>
        <strain evidence="7 8">ATSB10</strain>
    </source>
</reference>
<dbReference type="Gene3D" id="1.10.1740.10">
    <property type="match status" value="1"/>
</dbReference>
<dbReference type="NCBIfam" id="TIGR02937">
    <property type="entry name" value="sigma70-ECF"/>
    <property type="match status" value="1"/>
</dbReference>
<dbReference type="InterPro" id="IPR013324">
    <property type="entry name" value="RNA_pol_sigma_r3/r4-like"/>
</dbReference>
<accession>A0A169GSM5</accession>
<comment type="similarity">
    <text evidence="1">Belongs to the sigma-70 factor family. ECF subfamily.</text>
</comment>
<dbReference type="InterPro" id="IPR013249">
    <property type="entry name" value="RNA_pol_sigma70_r4_t2"/>
</dbReference>
<evidence type="ECO:0000256" key="4">
    <source>
        <dbReference type="ARBA" id="ARBA00023163"/>
    </source>
</evidence>
<dbReference type="Gene3D" id="1.10.10.10">
    <property type="entry name" value="Winged helix-like DNA-binding domain superfamily/Winged helix DNA-binding domain"/>
    <property type="match status" value="1"/>
</dbReference>
<dbReference type="PATRIC" id="fig|445710.3.peg.1716"/>
<feature type="domain" description="RNA polymerase sigma-70 region 2" evidence="5">
    <location>
        <begin position="13"/>
        <end position="78"/>
    </location>
</feature>
<keyword evidence="3" id="KW-0731">Sigma factor</keyword>
<name>A0A169GSM5_9GAMM</name>
<dbReference type="Pfam" id="PF08281">
    <property type="entry name" value="Sigma70_r4_2"/>
    <property type="match status" value="1"/>
</dbReference>
<protein>
    <recommendedName>
        <fullName evidence="9">RNA polymerase sigma 70</fullName>
    </recommendedName>
</protein>
<evidence type="ECO:0000259" key="5">
    <source>
        <dbReference type="Pfam" id="PF04542"/>
    </source>
</evidence>
<evidence type="ECO:0000256" key="3">
    <source>
        <dbReference type="ARBA" id="ARBA00023082"/>
    </source>
</evidence>
<dbReference type="GO" id="GO:0003677">
    <property type="term" value="F:DNA binding"/>
    <property type="evidence" value="ECO:0007669"/>
    <property type="project" value="InterPro"/>
</dbReference>
<dbReference type="PANTHER" id="PTHR43133">
    <property type="entry name" value="RNA POLYMERASE ECF-TYPE SIGMA FACTO"/>
    <property type="match status" value="1"/>
</dbReference>
<feature type="domain" description="RNA polymerase sigma factor 70 region 4 type 2" evidence="6">
    <location>
        <begin position="111"/>
        <end position="161"/>
    </location>
</feature>
<dbReference type="PANTHER" id="PTHR43133:SF45">
    <property type="entry name" value="RNA POLYMERASE ECF-TYPE SIGMA FACTOR"/>
    <property type="match status" value="1"/>
</dbReference>
<dbReference type="STRING" id="445710.ATSB10_17210"/>
<dbReference type="InterPro" id="IPR036388">
    <property type="entry name" value="WH-like_DNA-bd_sf"/>
</dbReference>
<dbReference type="InterPro" id="IPR007627">
    <property type="entry name" value="RNA_pol_sigma70_r2"/>
</dbReference>
<keyword evidence="2" id="KW-0805">Transcription regulation</keyword>
<dbReference type="InterPro" id="IPR014284">
    <property type="entry name" value="RNA_pol_sigma-70_dom"/>
</dbReference>
<sequence length="173" mass="19483">MTRPDPERFQHLLHEHQGIVLKVAAIYAPHAEDRRDLAQEIGLQAWRSFARYDPARAKFSTWLYRVALNVAISHLRRGEAAWRTKLEPLDAHHLDTVAGEPAPEPDERIAELHAFIGRLDPLNRALIVLYLDERSYAEIAEILGITETNVATKIGRIKQTLRGRMAAAAPTGA</sequence>
<dbReference type="EMBL" id="CP014841">
    <property type="protein sequence ID" value="AND69175.1"/>
    <property type="molecule type" value="Genomic_DNA"/>
</dbReference>
<keyword evidence="4" id="KW-0804">Transcription</keyword>
<dbReference type="KEGG" id="dtx:ATSB10_17210"/>
<evidence type="ECO:0000313" key="7">
    <source>
        <dbReference type="EMBL" id="AND69175.1"/>
    </source>
</evidence>
<gene>
    <name evidence="7" type="ORF">ATSB10_17210</name>
</gene>
<dbReference type="AlphaFoldDB" id="A0A169GSM5"/>
<dbReference type="SUPFAM" id="SSF88946">
    <property type="entry name" value="Sigma2 domain of RNA polymerase sigma factors"/>
    <property type="match status" value="1"/>
</dbReference>
<keyword evidence="8" id="KW-1185">Reference proteome</keyword>
<evidence type="ECO:0000256" key="1">
    <source>
        <dbReference type="ARBA" id="ARBA00010641"/>
    </source>
</evidence>